<keyword evidence="1" id="KW-0812">Transmembrane</keyword>
<comment type="caution">
    <text evidence="2">The sequence shown here is derived from an EMBL/GenBank/DDBJ whole genome shotgun (WGS) entry which is preliminary data.</text>
</comment>
<evidence type="ECO:0000256" key="1">
    <source>
        <dbReference type="SAM" id="Phobius"/>
    </source>
</evidence>
<evidence type="ECO:0000313" key="3">
    <source>
        <dbReference type="Proteomes" id="UP000178615"/>
    </source>
</evidence>
<dbReference type="AlphaFoldDB" id="A0A1F4UKU8"/>
<keyword evidence="1" id="KW-0472">Membrane</keyword>
<dbReference type="EMBL" id="MEUV01000026">
    <property type="protein sequence ID" value="OGC45591.1"/>
    <property type="molecule type" value="Genomic_DNA"/>
</dbReference>
<organism evidence="2 3">
    <name type="scientific">candidate division WWE3 bacterium RBG_19FT_COMBO_34_6</name>
    <dbReference type="NCBI Taxonomy" id="1802612"/>
    <lineage>
        <taxon>Bacteria</taxon>
        <taxon>Katanobacteria</taxon>
    </lineage>
</organism>
<reference evidence="2 3" key="1">
    <citation type="journal article" date="2016" name="Nat. Commun.">
        <title>Thousands of microbial genomes shed light on interconnected biogeochemical processes in an aquifer system.</title>
        <authorList>
            <person name="Anantharaman K."/>
            <person name="Brown C.T."/>
            <person name="Hug L.A."/>
            <person name="Sharon I."/>
            <person name="Castelle C.J."/>
            <person name="Probst A.J."/>
            <person name="Thomas B.C."/>
            <person name="Singh A."/>
            <person name="Wilkins M.J."/>
            <person name="Karaoz U."/>
            <person name="Brodie E.L."/>
            <person name="Williams K.H."/>
            <person name="Hubbard S.S."/>
            <person name="Banfield J.F."/>
        </authorList>
    </citation>
    <scope>NUCLEOTIDE SEQUENCE [LARGE SCALE GENOMIC DNA]</scope>
</reference>
<name>A0A1F4UKU8_UNCKA</name>
<feature type="transmembrane region" description="Helical" evidence="1">
    <location>
        <begin position="7"/>
        <end position="29"/>
    </location>
</feature>
<protein>
    <submittedName>
        <fullName evidence="2">Uncharacterized protein</fullName>
    </submittedName>
</protein>
<accession>A0A1F4UKU8</accession>
<feature type="transmembrane region" description="Helical" evidence="1">
    <location>
        <begin position="149"/>
        <end position="172"/>
    </location>
</feature>
<feature type="transmembrane region" description="Helical" evidence="1">
    <location>
        <begin position="121"/>
        <end position="143"/>
    </location>
</feature>
<dbReference type="Proteomes" id="UP000178615">
    <property type="component" value="Unassembled WGS sequence"/>
</dbReference>
<sequence length="330" mass="37872">MKSKKILPAVIALVLILFFSFAMTIYALNGLGIDILKIQTVSIGSIKTIMIKFIFFILAATIVQVLSFLIAKSLRSKIMKFLDARLLPRKGKAETHQLIIGERLEIVAKPSYLATTFWEMLIQIFLGTFLLSIFSSGLVMFVTKSKYPWNIILGMLVLILINLLIITIFFWIKEWRREHTKFVVFTTRTYYVKARMPLFALLFGSGTLPSVSQTPMNEMTENQIAADPEDFDIENKTSFIKDQYLAYLAKKINTRTLFLRSKSKKAEDILVYIDNGVRLAKILDTLVADYPDFEKENRPYKPDTSIKPIDLFRVEDPGLYDYEGNLVENT</sequence>
<gene>
    <name evidence="2" type="ORF">A2V49_03795</name>
</gene>
<keyword evidence="1" id="KW-1133">Transmembrane helix</keyword>
<proteinExistence type="predicted"/>
<evidence type="ECO:0000313" key="2">
    <source>
        <dbReference type="EMBL" id="OGC45591.1"/>
    </source>
</evidence>
<feature type="transmembrane region" description="Helical" evidence="1">
    <location>
        <begin position="49"/>
        <end position="71"/>
    </location>
</feature>